<feature type="transmembrane region" description="Helical" evidence="1">
    <location>
        <begin position="115"/>
        <end position="137"/>
    </location>
</feature>
<keyword evidence="1" id="KW-0472">Membrane</keyword>
<evidence type="ECO:0000313" key="3">
    <source>
        <dbReference type="Proteomes" id="UP000635565"/>
    </source>
</evidence>
<comment type="caution">
    <text evidence="2">The sequence shown here is derived from an EMBL/GenBank/DDBJ whole genome shotgun (WGS) entry which is preliminary data.</text>
</comment>
<feature type="transmembrane region" description="Helical" evidence="1">
    <location>
        <begin position="76"/>
        <end position="103"/>
    </location>
</feature>
<name>A0ABQ3VE62_9CHLR</name>
<dbReference type="Proteomes" id="UP000635565">
    <property type="component" value="Unassembled WGS sequence"/>
</dbReference>
<keyword evidence="3" id="KW-1185">Reference proteome</keyword>
<accession>A0ABQ3VE62</accession>
<reference evidence="2 3" key="1">
    <citation type="journal article" date="2021" name="Int. J. Syst. Evol. Microbiol.">
        <title>Reticulibacter mediterranei gen. nov., sp. nov., within the new family Reticulibacteraceae fam. nov., and Ktedonospora formicarum gen. nov., sp. nov., Ktedonobacter robiniae sp. nov., Dictyobacter formicarum sp. nov. and Dictyobacter arantiisoli sp. nov., belonging to the class Ktedonobacteria.</title>
        <authorList>
            <person name="Yabe S."/>
            <person name="Zheng Y."/>
            <person name="Wang C.M."/>
            <person name="Sakai Y."/>
            <person name="Abe K."/>
            <person name="Yokota A."/>
            <person name="Donadio S."/>
            <person name="Cavaletti L."/>
            <person name="Monciardini P."/>
        </authorList>
    </citation>
    <scope>NUCLEOTIDE SEQUENCE [LARGE SCALE GENOMIC DNA]</scope>
    <source>
        <strain evidence="2 3">SOSP1-9</strain>
    </source>
</reference>
<evidence type="ECO:0000313" key="2">
    <source>
        <dbReference type="EMBL" id="GHO83948.1"/>
    </source>
</evidence>
<protein>
    <submittedName>
        <fullName evidence="2">Uncharacterized protein</fullName>
    </submittedName>
</protein>
<feature type="transmembrane region" description="Helical" evidence="1">
    <location>
        <begin position="47"/>
        <end position="70"/>
    </location>
</feature>
<dbReference type="EMBL" id="BNJJ01000004">
    <property type="protein sequence ID" value="GHO83948.1"/>
    <property type="molecule type" value="Genomic_DNA"/>
</dbReference>
<sequence>MPEAVASPLTGWANFYVIIGSAAAALTGLMFVVVTLIAGLRTHRGSVTIGAFGTPNVVHFCAALLIAVTLNAPWQVLWNAGLILGLCGVGGVAYIVIVIRRTLRQDDYKPVMEDWLWHMVIPLISYTALIVEALLLSSHPVPTLFGIGAVTILLLFIGIHNAWDSLIYIAFERYPVENEPQE</sequence>
<feature type="transmembrane region" description="Helical" evidence="1">
    <location>
        <begin position="143"/>
        <end position="163"/>
    </location>
</feature>
<gene>
    <name evidence="2" type="ORF">KSZ_19540</name>
</gene>
<evidence type="ECO:0000256" key="1">
    <source>
        <dbReference type="SAM" id="Phobius"/>
    </source>
</evidence>
<feature type="transmembrane region" description="Helical" evidence="1">
    <location>
        <begin position="15"/>
        <end position="40"/>
    </location>
</feature>
<organism evidence="2 3">
    <name type="scientific">Dictyobacter formicarum</name>
    <dbReference type="NCBI Taxonomy" id="2778368"/>
    <lineage>
        <taxon>Bacteria</taxon>
        <taxon>Bacillati</taxon>
        <taxon>Chloroflexota</taxon>
        <taxon>Ktedonobacteria</taxon>
        <taxon>Ktedonobacterales</taxon>
        <taxon>Dictyobacteraceae</taxon>
        <taxon>Dictyobacter</taxon>
    </lineage>
</organism>
<keyword evidence="1" id="KW-0812">Transmembrane</keyword>
<keyword evidence="1" id="KW-1133">Transmembrane helix</keyword>
<proteinExistence type="predicted"/>